<dbReference type="Proteomes" id="UP001417504">
    <property type="component" value="Unassembled WGS sequence"/>
</dbReference>
<name>A0AAP0ILT7_9MAGN</name>
<proteinExistence type="predicted"/>
<evidence type="ECO:0000313" key="2">
    <source>
        <dbReference type="Proteomes" id="UP001417504"/>
    </source>
</evidence>
<accession>A0AAP0ILT7</accession>
<dbReference type="EMBL" id="JBBNAE010000006">
    <property type="protein sequence ID" value="KAK9117620.1"/>
    <property type="molecule type" value="Genomic_DNA"/>
</dbReference>
<dbReference type="AlphaFoldDB" id="A0AAP0ILT7"/>
<comment type="caution">
    <text evidence="1">The sequence shown here is derived from an EMBL/GenBank/DDBJ whole genome shotgun (WGS) entry which is preliminary data.</text>
</comment>
<sequence length="146" mass="16808">MVVTGSDGDSVTLVGFDSLFKILKRGRRKLCWIWKSLSLVETLGDDDDDELFTAIDHRSCLRGVFFSASNGRRLFRFEPDLIFSIRFRSHIDRLSKTIPNIVLFFFQARITISDTTLTTLCIGNFSKPVRWSRAGRESKRGVRRKT</sequence>
<keyword evidence="2" id="KW-1185">Reference proteome</keyword>
<gene>
    <name evidence="1" type="ORF">Sjap_016567</name>
</gene>
<evidence type="ECO:0000313" key="1">
    <source>
        <dbReference type="EMBL" id="KAK9117620.1"/>
    </source>
</evidence>
<protein>
    <submittedName>
        <fullName evidence="1">Uncharacterized protein</fullName>
    </submittedName>
</protein>
<reference evidence="1 2" key="1">
    <citation type="submission" date="2024-01" db="EMBL/GenBank/DDBJ databases">
        <title>Genome assemblies of Stephania.</title>
        <authorList>
            <person name="Yang L."/>
        </authorList>
    </citation>
    <scope>NUCLEOTIDE SEQUENCE [LARGE SCALE GENOMIC DNA]</scope>
    <source>
        <strain evidence="1">QJT</strain>
        <tissue evidence="1">Leaf</tissue>
    </source>
</reference>
<organism evidence="1 2">
    <name type="scientific">Stephania japonica</name>
    <dbReference type="NCBI Taxonomy" id="461633"/>
    <lineage>
        <taxon>Eukaryota</taxon>
        <taxon>Viridiplantae</taxon>
        <taxon>Streptophyta</taxon>
        <taxon>Embryophyta</taxon>
        <taxon>Tracheophyta</taxon>
        <taxon>Spermatophyta</taxon>
        <taxon>Magnoliopsida</taxon>
        <taxon>Ranunculales</taxon>
        <taxon>Menispermaceae</taxon>
        <taxon>Menispermoideae</taxon>
        <taxon>Cissampelideae</taxon>
        <taxon>Stephania</taxon>
    </lineage>
</organism>